<accession>K6VMQ1</accession>
<evidence type="ECO:0000313" key="3">
    <source>
        <dbReference type="Proteomes" id="UP000008366"/>
    </source>
</evidence>
<evidence type="ECO:0000313" key="2">
    <source>
        <dbReference type="EMBL" id="GAB97503.1"/>
    </source>
</evidence>
<dbReference type="Proteomes" id="UP000008366">
    <property type="component" value="Unassembled WGS sequence"/>
</dbReference>
<reference evidence="2 3" key="1">
    <citation type="submission" date="2012-08" db="EMBL/GenBank/DDBJ databases">
        <title>Whole genome shotgun sequence of Kineosphaera limosa NBRC 100340.</title>
        <authorList>
            <person name="Yoshida I."/>
            <person name="Isaki S."/>
            <person name="Hosoyama A."/>
            <person name="Tsuchikane K."/>
            <person name="Katsumata H."/>
            <person name="Ando Y."/>
            <person name="Ohji S."/>
            <person name="Hamada M."/>
            <person name="Tamura T."/>
            <person name="Yamazoe A."/>
            <person name="Yamazaki S."/>
            <person name="Fujita N."/>
        </authorList>
    </citation>
    <scope>NUCLEOTIDE SEQUENCE [LARGE SCALE GENOMIC DNA]</scope>
    <source>
        <strain evidence="2 3">NBRC 100340</strain>
    </source>
</reference>
<dbReference type="AlphaFoldDB" id="K6VMQ1"/>
<organism evidence="2 3">
    <name type="scientific">Kineosphaera limosa NBRC 100340</name>
    <dbReference type="NCBI Taxonomy" id="1184609"/>
    <lineage>
        <taxon>Bacteria</taxon>
        <taxon>Bacillati</taxon>
        <taxon>Actinomycetota</taxon>
        <taxon>Actinomycetes</taxon>
        <taxon>Micrococcales</taxon>
        <taxon>Dermatophilaceae</taxon>
        <taxon>Kineosphaera</taxon>
    </lineage>
</organism>
<protein>
    <submittedName>
        <fullName evidence="2">Uncharacterized protein</fullName>
    </submittedName>
</protein>
<feature type="compositionally biased region" description="Low complexity" evidence="1">
    <location>
        <begin position="210"/>
        <end position="223"/>
    </location>
</feature>
<proteinExistence type="predicted"/>
<evidence type="ECO:0000256" key="1">
    <source>
        <dbReference type="SAM" id="MobiDB-lite"/>
    </source>
</evidence>
<gene>
    <name evidence="2" type="ORF">KILIM_072_00120</name>
</gene>
<dbReference type="EMBL" id="BAHD01000072">
    <property type="protein sequence ID" value="GAB97503.1"/>
    <property type="molecule type" value="Genomic_DNA"/>
</dbReference>
<sequence>MGYSREGMDPQLGRAQKSVVSNGSKGSPRKKAAALAVLAAALTFGMAGCGVADSAPRSQPVRTTTVTGDPIDARAGVTYIAECEGDRRVSRPTTFLLACGDGGEALDSLSWRAWGEEEAHASGELVYNDCTPSCAQGKDITVPVTVVADEIVEGEASATYRRLTVTTNDKNGQRTQQIYRLPGNEPGERDAAGPDPGSEEAQNQRPAPEPTSTTPASTATTGG</sequence>
<name>K6VMQ1_9MICO</name>
<dbReference type="eggNOG" id="ENOG5030JD6">
    <property type="taxonomic scope" value="Bacteria"/>
</dbReference>
<feature type="region of interest" description="Disordered" evidence="1">
    <location>
        <begin position="1"/>
        <end position="27"/>
    </location>
</feature>
<feature type="compositionally biased region" description="Polar residues" evidence="1">
    <location>
        <begin position="168"/>
        <end position="178"/>
    </location>
</feature>
<dbReference type="STRING" id="1184609.KILIM_072_00120"/>
<keyword evidence="3" id="KW-1185">Reference proteome</keyword>
<feature type="region of interest" description="Disordered" evidence="1">
    <location>
        <begin position="168"/>
        <end position="223"/>
    </location>
</feature>
<comment type="caution">
    <text evidence="2">The sequence shown here is derived from an EMBL/GenBank/DDBJ whole genome shotgun (WGS) entry which is preliminary data.</text>
</comment>